<evidence type="ECO:0000313" key="10">
    <source>
        <dbReference type="EMBL" id="ATB37838.1"/>
    </source>
</evidence>
<dbReference type="GO" id="GO:0005506">
    <property type="term" value="F:iron ion binding"/>
    <property type="evidence" value="ECO:0007669"/>
    <property type="project" value="InterPro"/>
</dbReference>
<name>A0A250J2V6_9BACT</name>
<dbReference type="PANTHER" id="PTHR24286:SF24">
    <property type="entry name" value="LANOSTEROL 14-ALPHA DEMETHYLASE"/>
    <property type="match status" value="1"/>
</dbReference>
<dbReference type="PRINTS" id="PR00465">
    <property type="entry name" value="EP450IV"/>
</dbReference>
<dbReference type="GO" id="GO:0020037">
    <property type="term" value="F:heme binding"/>
    <property type="evidence" value="ECO:0007669"/>
    <property type="project" value="InterPro"/>
</dbReference>
<keyword evidence="3 8" id="KW-0349">Heme</keyword>
<reference evidence="10 11" key="1">
    <citation type="submission" date="2017-06" db="EMBL/GenBank/DDBJ databases">
        <title>Sequencing and comparative analysis of myxobacterial genomes.</title>
        <authorList>
            <person name="Rupp O."/>
            <person name="Goesmann A."/>
            <person name="Sogaard-Andersen L."/>
        </authorList>
    </citation>
    <scope>NUCLEOTIDE SEQUENCE [LARGE SCALE GENOMIC DNA]</scope>
    <source>
        <strain evidence="10 11">DSM 52655</strain>
    </source>
</reference>
<evidence type="ECO:0000256" key="8">
    <source>
        <dbReference type="PIRSR" id="PIRSR602403-1"/>
    </source>
</evidence>
<evidence type="ECO:0000256" key="7">
    <source>
        <dbReference type="ARBA" id="ARBA00023033"/>
    </source>
</evidence>
<dbReference type="InterPro" id="IPR017972">
    <property type="entry name" value="Cyt_P450_CS"/>
</dbReference>
<protein>
    <submittedName>
        <fullName evidence="10">Cytochrome P450 family protein</fullName>
    </submittedName>
</protein>
<dbReference type="KEGG" id="cfus:CYFUS_003263"/>
<keyword evidence="4 8" id="KW-0479">Metal-binding</keyword>
<dbReference type="EMBL" id="CP022098">
    <property type="protein sequence ID" value="ATB37838.1"/>
    <property type="molecule type" value="Genomic_DNA"/>
</dbReference>
<dbReference type="InterPro" id="IPR002403">
    <property type="entry name" value="Cyt_P450_E_grp-IV"/>
</dbReference>
<proteinExistence type="inferred from homology"/>
<dbReference type="GO" id="GO:0004497">
    <property type="term" value="F:monooxygenase activity"/>
    <property type="evidence" value="ECO:0007669"/>
    <property type="project" value="UniProtKB-KW"/>
</dbReference>
<dbReference type="GO" id="GO:0016125">
    <property type="term" value="P:sterol metabolic process"/>
    <property type="evidence" value="ECO:0007669"/>
    <property type="project" value="TreeGrafter"/>
</dbReference>
<dbReference type="InterPro" id="IPR001128">
    <property type="entry name" value="Cyt_P450"/>
</dbReference>
<evidence type="ECO:0000256" key="5">
    <source>
        <dbReference type="ARBA" id="ARBA00023002"/>
    </source>
</evidence>
<dbReference type="Gene3D" id="1.10.630.10">
    <property type="entry name" value="Cytochrome P450"/>
    <property type="match status" value="1"/>
</dbReference>
<keyword evidence="6 8" id="KW-0408">Iron</keyword>
<dbReference type="Proteomes" id="UP000217257">
    <property type="component" value="Chromosome"/>
</dbReference>
<dbReference type="SUPFAM" id="SSF48264">
    <property type="entry name" value="Cytochrome P450"/>
    <property type="match status" value="1"/>
</dbReference>
<dbReference type="AlphaFoldDB" id="A0A250J2V6"/>
<evidence type="ECO:0000256" key="6">
    <source>
        <dbReference type="ARBA" id="ARBA00023004"/>
    </source>
</evidence>
<keyword evidence="7 9" id="KW-0503">Monooxygenase</keyword>
<evidence type="ECO:0000256" key="9">
    <source>
        <dbReference type="RuleBase" id="RU000461"/>
    </source>
</evidence>
<comment type="similarity">
    <text evidence="2 9">Belongs to the cytochrome P450 family.</text>
</comment>
<dbReference type="GO" id="GO:0016705">
    <property type="term" value="F:oxidoreductase activity, acting on paired donors, with incorporation or reduction of molecular oxygen"/>
    <property type="evidence" value="ECO:0007669"/>
    <property type="project" value="InterPro"/>
</dbReference>
<dbReference type="PRINTS" id="PR00385">
    <property type="entry name" value="P450"/>
</dbReference>
<dbReference type="RefSeq" id="WP_095986097.1">
    <property type="nucleotide sequence ID" value="NZ_CP022098.1"/>
</dbReference>
<comment type="cofactor">
    <cofactor evidence="1 8">
        <name>heme</name>
        <dbReference type="ChEBI" id="CHEBI:30413"/>
    </cofactor>
</comment>
<keyword evidence="5 9" id="KW-0560">Oxidoreductase</keyword>
<evidence type="ECO:0000256" key="2">
    <source>
        <dbReference type="ARBA" id="ARBA00010617"/>
    </source>
</evidence>
<evidence type="ECO:0000256" key="3">
    <source>
        <dbReference type="ARBA" id="ARBA00022617"/>
    </source>
</evidence>
<evidence type="ECO:0000313" key="11">
    <source>
        <dbReference type="Proteomes" id="UP000217257"/>
    </source>
</evidence>
<gene>
    <name evidence="10" type="ORF">CYFUS_003263</name>
</gene>
<sequence>MQMQTLSNMLERLPMKETHRLGIPILPGGLPLVGHAPFNLGDTLTFLRAAEAKVGPIFWMRSFGSEMQLVCMGEPGFELLKNRVTSSEFIREQAPEFIGDALLSQDGARHRNLRTPMSGPFTPRGLSSSGAATLSAEVIEASVASLPASRPFSLITETQKFALDIIFRVMGIDRSEIQEFNTNYREFTLGAFPLKLDLPYSPRWRARRGRAWLDARFSSLIAAARGRPEMPGTLSAMLAARDTEGQPLKEDDLISNLRLLALAGHETTASTMAWLGLVLAQRPDLWEKLREEATAAPGLPRSPEELKRHPFAEALFREVIRLYPPVSSTAREATEDLTLHGKLVPKGTMITVPLGTYGYDPANFPEPEKFDPSRWMGRRIPPSSIETAPFGGGPHFCLGYHLAWVEVVQFATAFARELSRRGVRPQLAPGVAPPKLRYLPFGQPPKKALIEFVPVV</sequence>
<dbReference type="PROSITE" id="PS00086">
    <property type="entry name" value="CYTOCHROME_P450"/>
    <property type="match status" value="1"/>
</dbReference>
<organism evidence="10 11">
    <name type="scientific">Cystobacter fuscus</name>
    <dbReference type="NCBI Taxonomy" id="43"/>
    <lineage>
        <taxon>Bacteria</taxon>
        <taxon>Pseudomonadati</taxon>
        <taxon>Myxococcota</taxon>
        <taxon>Myxococcia</taxon>
        <taxon>Myxococcales</taxon>
        <taxon>Cystobacterineae</taxon>
        <taxon>Archangiaceae</taxon>
        <taxon>Cystobacter</taxon>
    </lineage>
</organism>
<dbReference type="InterPro" id="IPR036396">
    <property type="entry name" value="Cyt_P450_sf"/>
</dbReference>
<evidence type="ECO:0000256" key="4">
    <source>
        <dbReference type="ARBA" id="ARBA00022723"/>
    </source>
</evidence>
<accession>A0A250J2V6</accession>
<feature type="binding site" description="axial binding residue" evidence="8">
    <location>
        <position position="397"/>
    </location>
    <ligand>
        <name>heme</name>
        <dbReference type="ChEBI" id="CHEBI:30413"/>
    </ligand>
    <ligandPart>
        <name>Fe</name>
        <dbReference type="ChEBI" id="CHEBI:18248"/>
    </ligandPart>
</feature>
<dbReference type="Pfam" id="PF00067">
    <property type="entry name" value="p450"/>
    <property type="match status" value="1"/>
</dbReference>
<dbReference type="PANTHER" id="PTHR24286">
    <property type="entry name" value="CYTOCHROME P450 26"/>
    <property type="match status" value="1"/>
</dbReference>
<evidence type="ECO:0000256" key="1">
    <source>
        <dbReference type="ARBA" id="ARBA00001971"/>
    </source>
</evidence>